<protein>
    <submittedName>
        <fullName evidence="1">Uncharacterized protein</fullName>
    </submittedName>
</protein>
<dbReference type="EMBL" id="JAWZYT010002861">
    <property type="protein sequence ID" value="KAK4301559.1"/>
    <property type="molecule type" value="Genomic_DNA"/>
</dbReference>
<gene>
    <name evidence="1" type="ORF">Pmani_026337</name>
</gene>
<keyword evidence="2" id="KW-1185">Reference proteome</keyword>
<dbReference type="AlphaFoldDB" id="A0AAE1P621"/>
<organism evidence="1 2">
    <name type="scientific">Petrolisthes manimaculis</name>
    <dbReference type="NCBI Taxonomy" id="1843537"/>
    <lineage>
        <taxon>Eukaryota</taxon>
        <taxon>Metazoa</taxon>
        <taxon>Ecdysozoa</taxon>
        <taxon>Arthropoda</taxon>
        <taxon>Crustacea</taxon>
        <taxon>Multicrustacea</taxon>
        <taxon>Malacostraca</taxon>
        <taxon>Eumalacostraca</taxon>
        <taxon>Eucarida</taxon>
        <taxon>Decapoda</taxon>
        <taxon>Pleocyemata</taxon>
        <taxon>Anomura</taxon>
        <taxon>Galatheoidea</taxon>
        <taxon>Porcellanidae</taxon>
        <taxon>Petrolisthes</taxon>
    </lineage>
</organism>
<evidence type="ECO:0000313" key="2">
    <source>
        <dbReference type="Proteomes" id="UP001292094"/>
    </source>
</evidence>
<accession>A0AAE1P621</accession>
<name>A0AAE1P621_9EUCA</name>
<proteinExistence type="predicted"/>
<comment type="caution">
    <text evidence="1">The sequence shown here is derived from an EMBL/GenBank/DDBJ whole genome shotgun (WGS) entry which is preliminary data.</text>
</comment>
<evidence type="ECO:0000313" key="1">
    <source>
        <dbReference type="EMBL" id="KAK4301559.1"/>
    </source>
</evidence>
<dbReference type="Proteomes" id="UP001292094">
    <property type="component" value="Unassembled WGS sequence"/>
</dbReference>
<reference evidence="1" key="1">
    <citation type="submission" date="2023-11" db="EMBL/GenBank/DDBJ databases">
        <title>Genome assemblies of two species of porcelain crab, Petrolisthes cinctipes and Petrolisthes manimaculis (Anomura: Porcellanidae).</title>
        <authorList>
            <person name="Angst P."/>
        </authorList>
    </citation>
    <scope>NUCLEOTIDE SEQUENCE</scope>
    <source>
        <strain evidence="1">PB745_02</strain>
        <tissue evidence="1">Gill</tissue>
    </source>
</reference>
<sequence length="79" mass="8990">MSIRESYMFFMYDRGSAETTVNSARKQMFTYKDRSFNAIPLTRTALLKHAKYTSVAMYGVRPMSEIQISLLQSHGVGAT</sequence>